<proteinExistence type="predicted"/>
<evidence type="ECO:0000313" key="2">
    <source>
        <dbReference type="Proteomes" id="UP000824890"/>
    </source>
</evidence>
<organism evidence="1 2">
    <name type="scientific">Brassica napus</name>
    <name type="common">Rape</name>
    <dbReference type="NCBI Taxonomy" id="3708"/>
    <lineage>
        <taxon>Eukaryota</taxon>
        <taxon>Viridiplantae</taxon>
        <taxon>Streptophyta</taxon>
        <taxon>Embryophyta</taxon>
        <taxon>Tracheophyta</taxon>
        <taxon>Spermatophyta</taxon>
        <taxon>Magnoliopsida</taxon>
        <taxon>eudicotyledons</taxon>
        <taxon>Gunneridae</taxon>
        <taxon>Pentapetalae</taxon>
        <taxon>rosids</taxon>
        <taxon>malvids</taxon>
        <taxon>Brassicales</taxon>
        <taxon>Brassicaceae</taxon>
        <taxon>Brassiceae</taxon>
        <taxon>Brassica</taxon>
    </lineage>
</organism>
<keyword evidence="2" id="KW-1185">Reference proteome</keyword>
<reference evidence="1 2" key="1">
    <citation type="submission" date="2021-05" db="EMBL/GenBank/DDBJ databases">
        <title>Genome Assembly of Synthetic Allotetraploid Brassica napus Reveals Homoeologous Exchanges between Subgenomes.</title>
        <authorList>
            <person name="Davis J.T."/>
        </authorList>
    </citation>
    <scope>NUCLEOTIDE SEQUENCE [LARGE SCALE GENOMIC DNA]</scope>
    <source>
        <strain evidence="2">cv. Da-Ae</strain>
        <tissue evidence="1">Seedling</tissue>
    </source>
</reference>
<accession>A0ABQ7XPX6</accession>
<evidence type="ECO:0000313" key="1">
    <source>
        <dbReference type="EMBL" id="KAH0857958.1"/>
    </source>
</evidence>
<protein>
    <submittedName>
        <fullName evidence="1">Uncharacterized protein</fullName>
    </submittedName>
</protein>
<comment type="caution">
    <text evidence="1">The sequence shown here is derived from an EMBL/GenBank/DDBJ whole genome shotgun (WGS) entry which is preliminary data.</text>
</comment>
<gene>
    <name evidence="1" type="ORF">HID58_086219</name>
</gene>
<dbReference type="Proteomes" id="UP000824890">
    <property type="component" value="Unassembled WGS sequence"/>
</dbReference>
<name>A0ABQ7XPX6_BRANA</name>
<dbReference type="EMBL" id="JAGKQM010000019">
    <property type="protein sequence ID" value="KAH0857958.1"/>
    <property type="molecule type" value="Genomic_DNA"/>
</dbReference>
<sequence>MLRYIRAFKQSPKGLRVLHFCNTTSIS</sequence>